<organism evidence="10 11">
    <name type="scientific">Bifidobacterium primatium</name>
    <dbReference type="NCBI Taxonomy" id="2045438"/>
    <lineage>
        <taxon>Bacteria</taxon>
        <taxon>Bacillati</taxon>
        <taxon>Actinomycetota</taxon>
        <taxon>Actinomycetes</taxon>
        <taxon>Bifidobacteriales</taxon>
        <taxon>Bifidobacteriaceae</taxon>
        <taxon>Bifidobacterium</taxon>
    </lineage>
</organism>
<dbReference type="EMBL" id="PEBI01000003">
    <property type="protein sequence ID" value="PJM73011.1"/>
    <property type="molecule type" value="Genomic_DNA"/>
</dbReference>
<evidence type="ECO:0000256" key="2">
    <source>
        <dbReference type="ARBA" id="ARBA00006247"/>
    </source>
</evidence>
<dbReference type="GO" id="GO:0008777">
    <property type="term" value="F:acetylornithine deacetylase activity"/>
    <property type="evidence" value="ECO:0007669"/>
    <property type="project" value="TreeGrafter"/>
</dbReference>
<reference evidence="10 11" key="1">
    <citation type="submission" date="2017-10" db="EMBL/GenBank/DDBJ databases">
        <title>Draft genome sequences of strains TRE 1, TRE 9, TRE H and TRI 7, isolated from tamarins, belonging to four potential novel Bifidobacterium species.</title>
        <authorList>
            <person name="Mattarelli P."/>
            <person name="Modesto M."/>
            <person name="Puglisi E."/>
            <person name="Morelli L."/>
            <person name="Spezio C."/>
            <person name="Bonetti A."/>
            <person name="Sandri C."/>
        </authorList>
    </citation>
    <scope>NUCLEOTIDE SEQUENCE [LARGE SCALE GENOMIC DNA]</scope>
    <source>
        <strain evidence="11">TRE1</strain>
    </source>
</reference>
<dbReference type="SUPFAM" id="SSF55031">
    <property type="entry name" value="Bacterial exopeptidase dimerisation domain"/>
    <property type="match status" value="1"/>
</dbReference>
<protein>
    <submittedName>
        <fullName evidence="10">Peptidase M20</fullName>
    </submittedName>
</protein>
<name>A0A2M9H876_9BIFI</name>
<dbReference type="PANTHER" id="PTHR43808:SF31">
    <property type="entry name" value="N-ACETYL-L-CITRULLINE DEACETYLASE"/>
    <property type="match status" value="1"/>
</dbReference>
<dbReference type="Pfam" id="PF01546">
    <property type="entry name" value="Peptidase_M20"/>
    <property type="match status" value="1"/>
</dbReference>
<comment type="cofactor">
    <cofactor evidence="1">
        <name>Zn(2+)</name>
        <dbReference type="ChEBI" id="CHEBI:29105"/>
    </cofactor>
</comment>
<dbReference type="SUPFAM" id="SSF53187">
    <property type="entry name" value="Zn-dependent exopeptidases"/>
    <property type="match status" value="1"/>
</dbReference>
<evidence type="ECO:0000256" key="5">
    <source>
        <dbReference type="ARBA" id="ARBA00022801"/>
    </source>
</evidence>
<accession>A0A2M9H876</accession>
<dbReference type="InterPro" id="IPR002933">
    <property type="entry name" value="Peptidase_M20"/>
</dbReference>
<dbReference type="GO" id="GO:0016805">
    <property type="term" value="F:dipeptidase activity"/>
    <property type="evidence" value="ECO:0007669"/>
    <property type="project" value="UniProtKB-KW"/>
</dbReference>
<evidence type="ECO:0000313" key="10">
    <source>
        <dbReference type="EMBL" id="PJM73011.1"/>
    </source>
</evidence>
<comment type="similarity">
    <text evidence="2">Belongs to the peptidase M20A family.</text>
</comment>
<dbReference type="GO" id="GO:0008270">
    <property type="term" value="F:zinc ion binding"/>
    <property type="evidence" value="ECO:0007669"/>
    <property type="project" value="InterPro"/>
</dbReference>
<evidence type="ECO:0000256" key="6">
    <source>
        <dbReference type="ARBA" id="ARBA00022833"/>
    </source>
</evidence>
<dbReference type="InterPro" id="IPR050072">
    <property type="entry name" value="Peptidase_M20A"/>
</dbReference>
<evidence type="ECO:0000259" key="9">
    <source>
        <dbReference type="Pfam" id="PF07687"/>
    </source>
</evidence>
<feature type="domain" description="Peptidase M20 dimerisation" evidence="9">
    <location>
        <begin position="274"/>
        <end position="399"/>
    </location>
</feature>
<comment type="caution">
    <text evidence="10">The sequence shown here is derived from an EMBL/GenBank/DDBJ whole genome shotgun (WGS) entry which is preliminary data.</text>
</comment>
<dbReference type="NCBIfam" id="TIGR01887">
    <property type="entry name" value="dipeptidaselike"/>
    <property type="match status" value="1"/>
</dbReference>
<dbReference type="Proteomes" id="UP000229095">
    <property type="component" value="Unassembled WGS sequence"/>
</dbReference>
<evidence type="ECO:0000256" key="1">
    <source>
        <dbReference type="ARBA" id="ARBA00001947"/>
    </source>
</evidence>
<evidence type="ECO:0000256" key="3">
    <source>
        <dbReference type="ARBA" id="ARBA00022670"/>
    </source>
</evidence>
<keyword evidence="7" id="KW-0224">Dipeptidase</keyword>
<keyword evidence="3" id="KW-0645">Protease</keyword>
<evidence type="ECO:0000256" key="7">
    <source>
        <dbReference type="ARBA" id="ARBA00022997"/>
    </source>
</evidence>
<dbReference type="Pfam" id="PF07687">
    <property type="entry name" value="M20_dimer"/>
    <property type="match status" value="1"/>
</dbReference>
<keyword evidence="4" id="KW-0479">Metal-binding</keyword>
<evidence type="ECO:0000256" key="4">
    <source>
        <dbReference type="ARBA" id="ARBA00022723"/>
    </source>
</evidence>
<dbReference type="RefSeq" id="WP_100511114.1">
    <property type="nucleotide sequence ID" value="NZ_PEBI01000003.1"/>
</dbReference>
<keyword evidence="6" id="KW-0862">Zinc</keyword>
<dbReference type="PANTHER" id="PTHR43808">
    <property type="entry name" value="ACETYLORNITHINE DEACETYLASE"/>
    <property type="match status" value="1"/>
</dbReference>
<evidence type="ECO:0000256" key="8">
    <source>
        <dbReference type="ARBA" id="ARBA00023049"/>
    </source>
</evidence>
<dbReference type="GO" id="GO:0008237">
    <property type="term" value="F:metallopeptidase activity"/>
    <property type="evidence" value="ECO:0007669"/>
    <property type="project" value="UniProtKB-KW"/>
</dbReference>
<dbReference type="Gene3D" id="3.40.630.10">
    <property type="entry name" value="Zn peptidases"/>
    <property type="match status" value="1"/>
</dbReference>
<dbReference type="GO" id="GO:0006526">
    <property type="term" value="P:L-arginine biosynthetic process"/>
    <property type="evidence" value="ECO:0007669"/>
    <property type="project" value="TreeGrafter"/>
</dbReference>
<dbReference type="PROSITE" id="PS00758">
    <property type="entry name" value="ARGE_DAPE_CPG2_1"/>
    <property type="match status" value="1"/>
</dbReference>
<evidence type="ECO:0000313" key="11">
    <source>
        <dbReference type="Proteomes" id="UP000229095"/>
    </source>
</evidence>
<keyword evidence="8" id="KW-0482">Metalloprotease</keyword>
<dbReference type="Gene3D" id="3.30.70.360">
    <property type="match status" value="2"/>
</dbReference>
<gene>
    <name evidence="10" type="ORF">CS006_07130</name>
</gene>
<sequence length="526" mass="56145">MPLTASERRLVDSAASWFDANHERFVNELCDLIRYPSVADESDPSPKPAEPYGHEVRRVFDHMIGKAGRDGFPTHDYDGHVLEVAYPQDDVETGDDIAFVGHLDVVPAGPGWTHDAFEPRVIDGDTVIGRGSLDDKGVSLVNYSLLRFFNEQGHRFRHRVRVLFGGSEEPALNDIKWFVHNVGAPHQAIVTDGPFPVNNIQKGLLDVDVALPVGKRLRGWHAGSSANTIPAVASIDLVGTDADEVRQAVDHAGLDDDTRGRITITSSDDADDGGVTITAHGISGHASKPDGTINAIALLTSVLTKSGLLDGRDAEAAAAIAGWAGDPYGGALGFAFENTESGPTTGNLGIIMPGPEFGTDAEDHAVPSDAIVMHLDIRYAVGQKSEDILAAIRRHVEPLGGRLVNVLNDDPYYVPADDFRVELLTGAYNDVIAGMAPSTPPARPVAMGGGTHARFIPGALNFGPEFHTEYVPAVDGIVMDPPECITPGTGSAHGIDEWVSIRNLKAAFVMYALGLVRLDQYLDGGN</sequence>
<dbReference type="InterPro" id="IPR011650">
    <property type="entry name" value="Peptidase_M20_dimer"/>
</dbReference>
<dbReference type="OrthoDB" id="7055905at2"/>
<dbReference type="InterPro" id="IPR001261">
    <property type="entry name" value="ArgE/DapE_CS"/>
</dbReference>
<dbReference type="AlphaFoldDB" id="A0A2M9H876"/>
<keyword evidence="5" id="KW-0378">Hydrolase</keyword>
<keyword evidence="11" id="KW-1185">Reference proteome</keyword>
<dbReference type="InterPro" id="IPR036264">
    <property type="entry name" value="Bact_exopeptidase_dim_dom"/>
</dbReference>
<dbReference type="GO" id="GO:0006508">
    <property type="term" value="P:proteolysis"/>
    <property type="evidence" value="ECO:0007669"/>
    <property type="project" value="UniProtKB-KW"/>
</dbReference>
<dbReference type="InterPro" id="IPR010964">
    <property type="entry name" value="M20A_pepV-rel"/>
</dbReference>
<proteinExistence type="inferred from homology"/>